<sequence length="76" mass="7963">MLGTRLLAIFLAVFAGVAFAAPSPQTAICFAARARLGTPNLVLALSATSVRAMHQCPKQDLITGVCLCDRNCSQEA</sequence>
<keyword evidence="3" id="KW-1185">Reference proteome</keyword>
<evidence type="ECO:0000313" key="3">
    <source>
        <dbReference type="Proteomes" id="UP000305948"/>
    </source>
</evidence>
<dbReference type="EMBL" id="ML213509">
    <property type="protein sequence ID" value="TFK52143.1"/>
    <property type="molecule type" value="Genomic_DNA"/>
</dbReference>
<proteinExistence type="predicted"/>
<name>A0A5C3N4F5_9AGAM</name>
<accession>A0A5C3N4F5</accession>
<protein>
    <submittedName>
        <fullName evidence="2">Uncharacterized protein</fullName>
    </submittedName>
</protein>
<organism evidence="2 3">
    <name type="scientific">Heliocybe sulcata</name>
    <dbReference type="NCBI Taxonomy" id="5364"/>
    <lineage>
        <taxon>Eukaryota</taxon>
        <taxon>Fungi</taxon>
        <taxon>Dikarya</taxon>
        <taxon>Basidiomycota</taxon>
        <taxon>Agaricomycotina</taxon>
        <taxon>Agaricomycetes</taxon>
        <taxon>Gloeophyllales</taxon>
        <taxon>Gloeophyllaceae</taxon>
        <taxon>Heliocybe</taxon>
    </lineage>
</organism>
<dbReference type="Proteomes" id="UP000305948">
    <property type="component" value="Unassembled WGS sequence"/>
</dbReference>
<dbReference type="AlphaFoldDB" id="A0A5C3N4F5"/>
<feature type="signal peptide" evidence="1">
    <location>
        <begin position="1"/>
        <end position="20"/>
    </location>
</feature>
<feature type="chain" id="PRO_5022878063" evidence="1">
    <location>
        <begin position="21"/>
        <end position="76"/>
    </location>
</feature>
<reference evidence="2 3" key="1">
    <citation type="journal article" date="2019" name="Nat. Ecol. Evol.">
        <title>Megaphylogeny resolves global patterns of mushroom evolution.</title>
        <authorList>
            <person name="Varga T."/>
            <person name="Krizsan K."/>
            <person name="Foldi C."/>
            <person name="Dima B."/>
            <person name="Sanchez-Garcia M."/>
            <person name="Sanchez-Ramirez S."/>
            <person name="Szollosi G.J."/>
            <person name="Szarkandi J.G."/>
            <person name="Papp V."/>
            <person name="Albert L."/>
            <person name="Andreopoulos W."/>
            <person name="Angelini C."/>
            <person name="Antonin V."/>
            <person name="Barry K.W."/>
            <person name="Bougher N.L."/>
            <person name="Buchanan P."/>
            <person name="Buyck B."/>
            <person name="Bense V."/>
            <person name="Catcheside P."/>
            <person name="Chovatia M."/>
            <person name="Cooper J."/>
            <person name="Damon W."/>
            <person name="Desjardin D."/>
            <person name="Finy P."/>
            <person name="Geml J."/>
            <person name="Haridas S."/>
            <person name="Hughes K."/>
            <person name="Justo A."/>
            <person name="Karasinski D."/>
            <person name="Kautmanova I."/>
            <person name="Kiss B."/>
            <person name="Kocsube S."/>
            <person name="Kotiranta H."/>
            <person name="LaButti K.M."/>
            <person name="Lechner B.E."/>
            <person name="Liimatainen K."/>
            <person name="Lipzen A."/>
            <person name="Lukacs Z."/>
            <person name="Mihaltcheva S."/>
            <person name="Morgado L.N."/>
            <person name="Niskanen T."/>
            <person name="Noordeloos M.E."/>
            <person name="Ohm R.A."/>
            <person name="Ortiz-Santana B."/>
            <person name="Ovrebo C."/>
            <person name="Racz N."/>
            <person name="Riley R."/>
            <person name="Savchenko A."/>
            <person name="Shiryaev A."/>
            <person name="Soop K."/>
            <person name="Spirin V."/>
            <person name="Szebenyi C."/>
            <person name="Tomsovsky M."/>
            <person name="Tulloss R.E."/>
            <person name="Uehling J."/>
            <person name="Grigoriev I.V."/>
            <person name="Vagvolgyi C."/>
            <person name="Papp T."/>
            <person name="Martin F.M."/>
            <person name="Miettinen O."/>
            <person name="Hibbett D.S."/>
            <person name="Nagy L.G."/>
        </authorList>
    </citation>
    <scope>NUCLEOTIDE SEQUENCE [LARGE SCALE GENOMIC DNA]</scope>
    <source>
        <strain evidence="2 3">OMC1185</strain>
    </source>
</reference>
<gene>
    <name evidence="2" type="ORF">OE88DRAFT_1657218</name>
</gene>
<evidence type="ECO:0000313" key="2">
    <source>
        <dbReference type="EMBL" id="TFK52143.1"/>
    </source>
</evidence>
<keyword evidence="1" id="KW-0732">Signal</keyword>
<evidence type="ECO:0000256" key="1">
    <source>
        <dbReference type="SAM" id="SignalP"/>
    </source>
</evidence>